<evidence type="ECO:0000313" key="4">
    <source>
        <dbReference type="Proteomes" id="UP000314251"/>
    </source>
</evidence>
<evidence type="ECO:0000256" key="2">
    <source>
        <dbReference type="SAM" id="Phobius"/>
    </source>
</evidence>
<comment type="caution">
    <text evidence="3">The sequence shown here is derived from an EMBL/GenBank/DDBJ whole genome shotgun (WGS) entry which is preliminary data.</text>
</comment>
<dbReference type="EMBL" id="VDLY02000005">
    <property type="protein sequence ID" value="KAB8167287.1"/>
    <property type="molecule type" value="Genomic_DNA"/>
</dbReference>
<proteinExistence type="predicted"/>
<organism evidence="3 4">
    <name type="scientific">Streptomyces mimosae</name>
    <dbReference type="NCBI Taxonomy" id="2586635"/>
    <lineage>
        <taxon>Bacteria</taxon>
        <taxon>Bacillati</taxon>
        <taxon>Actinomycetota</taxon>
        <taxon>Actinomycetes</taxon>
        <taxon>Kitasatosporales</taxon>
        <taxon>Streptomycetaceae</taxon>
        <taxon>Streptomyces</taxon>
    </lineage>
</organism>
<keyword evidence="2" id="KW-0472">Membrane</keyword>
<feature type="region of interest" description="Disordered" evidence="1">
    <location>
        <begin position="152"/>
        <end position="172"/>
    </location>
</feature>
<keyword evidence="4" id="KW-1185">Reference proteome</keyword>
<feature type="transmembrane region" description="Helical" evidence="2">
    <location>
        <begin position="173"/>
        <end position="193"/>
    </location>
</feature>
<evidence type="ECO:0008006" key="5">
    <source>
        <dbReference type="Google" id="ProtNLM"/>
    </source>
</evidence>
<keyword evidence="2" id="KW-0812">Transmembrane</keyword>
<feature type="compositionally biased region" description="Gly residues" evidence="1">
    <location>
        <begin position="78"/>
        <end position="90"/>
    </location>
</feature>
<feature type="region of interest" description="Disordered" evidence="1">
    <location>
        <begin position="1"/>
        <end position="106"/>
    </location>
</feature>
<feature type="compositionally biased region" description="Gly residues" evidence="1">
    <location>
        <begin position="40"/>
        <end position="57"/>
    </location>
</feature>
<gene>
    <name evidence="3" type="ORF">FH607_010445</name>
</gene>
<protein>
    <recommendedName>
        <fullName evidence="5">DUF4190 domain-containing protein</fullName>
    </recommendedName>
</protein>
<sequence>MTDRPRASGQQERPGEEDNPFAPPPEGQPEQPWRPRHPEGGSGNGREAGNGRGSGDGLGDDSDQRPRWGGQWGRRQPGRGGGPFGGPGGDRQGEDGGNGRRWDPEDPVQRHARYAVLAGMWGVFAGLLSWEWLGLLLGALALYWGISALRGGPRDAEGRPPAPTPDGRRPQRGSAIAGVVLASLSLLIVAVSYSAQLVYKEYFDCVSDSLTAPSKAACEEHLPSQLRSIFGEQD</sequence>
<dbReference type="RefSeq" id="WP_139667049.1">
    <property type="nucleotide sequence ID" value="NZ_VDLY02000005.1"/>
</dbReference>
<dbReference type="AlphaFoldDB" id="A0A5N6AEN4"/>
<name>A0A5N6AEN4_9ACTN</name>
<feature type="compositionally biased region" description="Basic and acidic residues" evidence="1">
    <location>
        <begin position="91"/>
        <end position="106"/>
    </location>
</feature>
<evidence type="ECO:0000256" key="1">
    <source>
        <dbReference type="SAM" id="MobiDB-lite"/>
    </source>
</evidence>
<evidence type="ECO:0000313" key="3">
    <source>
        <dbReference type="EMBL" id="KAB8167287.1"/>
    </source>
</evidence>
<dbReference type="Proteomes" id="UP000314251">
    <property type="component" value="Unassembled WGS sequence"/>
</dbReference>
<accession>A0A5N6AEN4</accession>
<dbReference type="OrthoDB" id="4337297at2"/>
<reference evidence="3" key="1">
    <citation type="submission" date="2019-10" db="EMBL/GenBank/DDBJ databases">
        <title>Nonomuraea sp. nov., isolated from Phyllanthus amarus.</title>
        <authorList>
            <person name="Klykleung N."/>
            <person name="Tanasupawat S."/>
        </authorList>
    </citation>
    <scope>NUCLEOTIDE SEQUENCE [LARGE SCALE GENOMIC DNA]</scope>
    <source>
        <strain evidence="3">3MP-10</strain>
    </source>
</reference>
<keyword evidence="2" id="KW-1133">Transmembrane helix</keyword>